<feature type="transmembrane region" description="Helical" evidence="2">
    <location>
        <begin position="48"/>
        <end position="72"/>
    </location>
</feature>
<evidence type="ECO:0000256" key="2">
    <source>
        <dbReference type="SAM" id="Phobius"/>
    </source>
</evidence>
<dbReference type="VEuPathDB" id="VectorBase:GPAI017764"/>
<protein>
    <submittedName>
        <fullName evidence="3">Uncharacterized protein</fullName>
    </submittedName>
</protein>
<dbReference type="EnsemblMetazoa" id="GPAI017764-RA">
    <property type="protein sequence ID" value="GPAI017764-PA"/>
    <property type="gene ID" value="GPAI017764"/>
</dbReference>
<keyword evidence="2" id="KW-0812">Transmembrane</keyword>
<evidence type="ECO:0000313" key="4">
    <source>
        <dbReference type="Proteomes" id="UP000092445"/>
    </source>
</evidence>
<keyword evidence="2" id="KW-0472">Membrane</keyword>
<reference evidence="3" key="2">
    <citation type="submission" date="2020-05" db="UniProtKB">
        <authorList>
            <consortium name="EnsemblMetazoa"/>
        </authorList>
    </citation>
    <scope>IDENTIFICATION</scope>
    <source>
        <strain evidence="3">IAEA</strain>
    </source>
</reference>
<keyword evidence="2" id="KW-1133">Transmembrane helix</keyword>
<sequence length="243" mass="27177">MTTSQNENKLNNNSNSNSKCLEKSNASREDLKRKPHSLNVNESNNTDAIAIAVAVAVTITVAVAVAVAVASYNPNSSDNARHWILCITPATADIPRSNKYFMNCKLLPAVRAVLPRANQGASEPKEGVERFQMSHELSLSSVETYTLLPKVLAFGRYEREKKVLCTTSTQKEHFLNLVQRAHINSHMKFVIYCLLKNVLDNFIKLFGTKAKLGYEMRRLDSQAVFNKEANFAVHSEITCKRFA</sequence>
<reference evidence="4" key="1">
    <citation type="submission" date="2014-03" db="EMBL/GenBank/DDBJ databases">
        <authorList>
            <person name="Aksoy S."/>
            <person name="Warren W."/>
            <person name="Wilson R.K."/>
        </authorList>
    </citation>
    <scope>NUCLEOTIDE SEQUENCE [LARGE SCALE GENOMIC DNA]</scope>
    <source>
        <strain evidence="4">IAEA</strain>
    </source>
</reference>
<proteinExistence type="predicted"/>
<feature type="compositionally biased region" description="Basic and acidic residues" evidence="1">
    <location>
        <begin position="20"/>
        <end position="32"/>
    </location>
</feature>
<feature type="region of interest" description="Disordered" evidence="1">
    <location>
        <begin position="1"/>
        <end position="41"/>
    </location>
</feature>
<accession>A0A1A9ZKQ7</accession>
<dbReference type="Proteomes" id="UP000092445">
    <property type="component" value="Unassembled WGS sequence"/>
</dbReference>
<feature type="compositionally biased region" description="Low complexity" evidence="1">
    <location>
        <begin position="1"/>
        <end position="19"/>
    </location>
</feature>
<evidence type="ECO:0000256" key="1">
    <source>
        <dbReference type="SAM" id="MobiDB-lite"/>
    </source>
</evidence>
<organism evidence="3 4">
    <name type="scientific">Glossina pallidipes</name>
    <name type="common">Tsetse fly</name>
    <dbReference type="NCBI Taxonomy" id="7398"/>
    <lineage>
        <taxon>Eukaryota</taxon>
        <taxon>Metazoa</taxon>
        <taxon>Ecdysozoa</taxon>
        <taxon>Arthropoda</taxon>
        <taxon>Hexapoda</taxon>
        <taxon>Insecta</taxon>
        <taxon>Pterygota</taxon>
        <taxon>Neoptera</taxon>
        <taxon>Endopterygota</taxon>
        <taxon>Diptera</taxon>
        <taxon>Brachycera</taxon>
        <taxon>Muscomorpha</taxon>
        <taxon>Hippoboscoidea</taxon>
        <taxon>Glossinidae</taxon>
        <taxon>Glossina</taxon>
    </lineage>
</organism>
<evidence type="ECO:0000313" key="3">
    <source>
        <dbReference type="EnsemblMetazoa" id="GPAI017764-PA"/>
    </source>
</evidence>
<name>A0A1A9ZKQ7_GLOPL</name>
<keyword evidence="4" id="KW-1185">Reference proteome</keyword>
<dbReference type="AlphaFoldDB" id="A0A1A9ZKQ7"/>